<dbReference type="GO" id="GO:0000287">
    <property type="term" value="F:magnesium ion binding"/>
    <property type="evidence" value="ECO:0007669"/>
    <property type="project" value="TreeGrafter"/>
</dbReference>
<dbReference type="AlphaFoldDB" id="A0A1D8AEK9"/>
<dbReference type="GO" id="GO:0016052">
    <property type="term" value="P:carbohydrate catabolic process"/>
    <property type="evidence" value="ECO:0007669"/>
    <property type="project" value="TreeGrafter"/>
</dbReference>
<dbReference type="Pfam" id="PF13378">
    <property type="entry name" value="MR_MLE_C"/>
    <property type="match status" value="1"/>
</dbReference>
<accession>A0A1D8AEK9</accession>
<proteinExistence type="predicted"/>
<sequence length="365" mass="41002">MRISDLKIRVVQPDDFKFMWRKDLPPVSMTMTVFELETDEGITGYSTSWLPAAPHEIAQSADHFLKPMIMGQDPLDREKLWHDMMGMARFLIPPKAASQIDFALWDIAGKMANLPVYKLLGAYRDKVPVYDTMQSQDTAQEVADLILAAKQRGVPAAKLRAKPDPKMDIEAARLAREAVGPDFVLMFDATNSYDWEDAIKVGRALEKLDFFWYEDPMPDWDIAGFRQLCQSLDIPVLMGEAMMRGPQQLGSILVEGAADSVRGVGDLIGGITGMRKIGATAEMLGRRMEPHAYGSTIVQAAHLHYMLSCRNCTYFEMPYPRHGLDFGMKDIVHIDENGWVHAPTAPGLGYEIDWDVIDNATIARY</sequence>
<dbReference type="PANTHER" id="PTHR13794">
    <property type="entry name" value="ENOLASE SUPERFAMILY, MANDELATE RACEMASE"/>
    <property type="match status" value="1"/>
</dbReference>
<dbReference type="Gene3D" id="3.30.390.10">
    <property type="entry name" value="Enolase-like, N-terminal domain"/>
    <property type="match status" value="1"/>
</dbReference>
<evidence type="ECO:0000256" key="3">
    <source>
        <dbReference type="ARBA" id="ARBA00022842"/>
    </source>
</evidence>
<dbReference type="Proteomes" id="UP000094626">
    <property type="component" value="Plasmid pSA2"/>
</dbReference>
<comment type="cofactor">
    <cofactor evidence="1">
        <name>Mg(2+)</name>
        <dbReference type="ChEBI" id="CHEBI:18420"/>
    </cofactor>
</comment>
<dbReference type="OrthoDB" id="9802699at2"/>
<organism evidence="5 6">
    <name type="scientific">Novosphingobium resinovorum</name>
    <dbReference type="NCBI Taxonomy" id="158500"/>
    <lineage>
        <taxon>Bacteria</taxon>
        <taxon>Pseudomonadati</taxon>
        <taxon>Pseudomonadota</taxon>
        <taxon>Alphaproteobacteria</taxon>
        <taxon>Sphingomonadales</taxon>
        <taxon>Sphingomonadaceae</taxon>
        <taxon>Novosphingobium</taxon>
    </lineage>
</organism>
<dbReference type="InterPro" id="IPR029065">
    <property type="entry name" value="Enolase_C-like"/>
</dbReference>
<dbReference type="PANTHER" id="PTHR13794:SF58">
    <property type="entry name" value="MITOCHONDRIAL ENOLASE SUPERFAMILY MEMBER 1"/>
    <property type="match status" value="1"/>
</dbReference>
<dbReference type="Gene3D" id="3.20.20.120">
    <property type="entry name" value="Enolase-like C-terminal domain"/>
    <property type="match status" value="1"/>
</dbReference>
<dbReference type="Pfam" id="PF02746">
    <property type="entry name" value="MR_MLE_N"/>
    <property type="match status" value="1"/>
</dbReference>
<dbReference type="InterPro" id="IPR046945">
    <property type="entry name" value="RHMD-like"/>
</dbReference>
<geneLocation type="plasmid" evidence="5 6">
    <name>pSA2</name>
</geneLocation>
<dbReference type="KEGG" id="nre:BES08_27310"/>
<evidence type="ECO:0000256" key="1">
    <source>
        <dbReference type="ARBA" id="ARBA00001946"/>
    </source>
</evidence>
<evidence type="ECO:0000256" key="2">
    <source>
        <dbReference type="ARBA" id="ARBA00022723"/>
    </source>
</evidence>
<dbReference type="SMART" id="SM00922">
    <property type="entry name" value="MR_MLE"/>
    <property type="match status" value="1"/>
</dbReference>
<evidence type="ECO:0000259" key="4">
    <source>
        <dbReference type="SMART" id="SM00922"/>
    </source>
</evidence>
<dbReference type="SUPFAM" id="SSF54826">
    <property type="entry name" value="Enolase N-terminal domain-like"/>
    <property type="match status" value="1"/>
</dbReference>
<feature type="domain" description="Mandelate racemase/muconate lactonizing enzyme C-terminal" evidence="4">
    <location>
        <begin position="139"/>
        <end position="235"/>
    </location>
</feature>
<dbReference type="InterPro" id="IPR029017">
    <property type="entry name" value="Enolase-like_N"/>
</dbReference>
<name>A0A1D8AEK9_9SPHN</name>
<dbReference type="InterPro" id="IPR036849">
    <property type="entry name" value="Enolase-like_C_sf"/>
</dbReference>
<evidence type="ECO:0000313" key="6">
    <source>
        <dbReference type="Proteomes" id="UP000094626"/>
    </source>
</evidence>
<protein>
    <recommendedName>
        <fullName evidence="4">Mandelate racemase/muconate lactonizing enzyme C-terminal domain-containing protein</fullName>
    </recommendedName>
</protein>
<keyword evidence="3" id="KW-0460">Magnesium</keyword>
<keyword evidence="6" id="KW-1185">Reference proteome</keyword>
<reference evidence="6" key="1">
    <citation type="journal article" date="2017" name="J. Biotechnol.">
        <title>Complete genome sequence of Novosphingobium resinovorum SA1, a versatile xenobiotic-degrading bacterium capable of utilizing sulfanilic acid.</title>
        <authorList>
            <person name="Hegedus B."/>
            <person name="Kos P.B."/>
            <person name="Balint B."/>
            <person name="Maroti G."/>
            <person name="Gan H.M."/>
            <person name="Perei K."/>
            <person name="Rakhely G."/>
        </authorList>
    </citation>
    <scope>NUCLEOTIDE SEQUENCE [LARGE SCALE GENOMIC DNA]</scope>
    <source>
        <strain evidence="6">SA1</strain>
    </source>
</reference>
<dbReference type="InterPro" id="IPR013341">
    <property type="entry name" value="Mandelate_racemase_N_dom"/>
</dbReference>
<gene>
    <name evidence="5" type="ORF">BES08_27310</name>
</gene>
<dbReference type="EMBL" id="CP017077">
    <property type="protein sequence ID" value="AOR80556.1"/>
    <property type="molecule type" value="Genomic_DNA"/>
</dbReference>
<keyword evidence="5" id="KW-0614">Plasmid</keyword>
<dbReference type="SFLD" id="SFLDS00001">
    <property type="entry name" value="Enolase"/>
    <property type="match status" value="1"/>
</dbReference>
<dbReference type="SUPFAM" id="SSF51604">
    <property type="entry name" value="Enolase C-terminal domain-like"/>
    <property type="match status" value="1"/>
</dbReference>
<dbReference type="InterPro" id="IPR013342">
    <property type="entry name" value="Mandelate_racemase_C"/>
</dbReference>
<keyword evidence="2" id="KW-0479">Metal-binding</keyword>
<evidence type="ECO:0000313" key="5">
    <source>
        <dbReference type="EMBL" id="AOR80556.1"/>
    </source>
</evidence>
<dbReference type="RefSeq" id="WP_069709943.1">
    <property type="nucleotide sequence ID" value="NZ_CP017077.1"/>
</dbReference>
<dbReference type="GO" id="GO:0016836">
    <property type="term" value="F:hydro-lyase activity"/>
    <property type="evidence" value="ECO:0007669"/>
    <property type="project" value="TreeGrafter"/>
</dbReference>